<keyword evidence="4" id="KW-0540">Nuclease</keyword>
<feature type="transmembrane region" description="Helical" evidence="13">
    <location>
        <begin position="387"/>
        <end position="405"/>
    </location>
</feature>
<dbReference type="PANTHER" id="PTHR11081">
    <property type="entry name" value="FLAP ENDONUCLEASE FAMILY MEMBER"/>
    <property type="match status" value="1"/>
</dbReference>
<dbReference type="SMART" id="SM00279">
    <property type="entry name" value="HhH2"/>
    <property type="match status" value="1"/>
</dbReference>
<evidence type="ECO:0000256" key="13">
    <source>
        <dbReference type="SAM" id="Phobius"/>
    </source>
</evidence>
<protein>
    <submittedName>
        <fullName evidence="16">5'-3' exodeoxyribonuclease</fullName>
    </submittedName>
</protein>
<comment type="subcellular location">
    <subcellularLocation>
        <location evidence="2">Nucleus</location>
    </subcellularLocation>
</comment>
<keyword evidence="17" id="KW-1185">Reference proteome</keyword>
<evidence type="ECO:0000256" key="3">
    <source>
        <dbReference type="ARBA" id="ARBA00022553"/>
    </source>
</evidence>
<keyword evidence="9" id="KW-0496">Mitochondrion</keyword>
<dbReference type="InterPro" id="IPR006085">
    <property type="entry name" value="XPG_DNA_repair_N"/>
</dbReference>
<dbReference type="SMART" id="SM00485">
    <property type="entry name" value="XPGN"/>
    <property type="match status" value="1"/>
</dbReference>
<dbReference type="Gene3D" id="3.40.50.1010">
    <property type="entry name" value="5'-nuclease"/>
    <property type="match status" value="1"/>
</dbReference>
<evidence type="ECO:0000256" key="4">
    <source>
        <dbReference type="ARBA" id="ARBA00022722"/>
    </source>
</evidence>
<dbReference type="CDD" id="cd09857">
    <property type="entry name" value="PIN_EXO1"/>
    <property type="match status" value="1"/>
</dbReference>
<evidence type="ECO:0000313" key="16">
    <source>
        <dbReference type="EMBL" id="KAK7249569.1"/>
    </source>
</evidence>
<evidence type="ECO:0000256" key="1">
    <source>
        <dbReference type="ARBA" id="ARBA00001946"/>
    </source>
</evidence>
<dbReference type="SMART" id="SM00484">
    <property type="entry name" value="XPGI"/>
    <property type="match status" value="1"/>
</dbReference>
<keyword evidence="10" id="KW-0234">DNA repair</keyword>
<evidence type="ECO:0000256" key="2">
    <source>
        <dbReference type="ARBA" id="ARBA00004123"/>
    </source>
</evidence>
<keyword evidence="11" id="KW-0539">Nucleus</keyword>
<accession>A0ABR1G9C1</accession>
<organism evidence="16 17">
    <name type="scientific">Aureococcus anophagefferens</name>
    <name type="common">Harmful bloom alga</name>
    <dbReference type="NCBI Taxonomy" id="44056"/>
    <lineage>
        <taxon>Eukaryota</taxon>
        <taxon>Sar</taxon>
        <taxon>Stramenopiles</taxon>
        <taxon>Ochrophyta</taxon>
        <taxon>Pelagophyceae</taxon>
        <taxon>Pelagomonadales</taxon>
        <taxon>Pelagomonadaceae</taxon>
        <taxon>Aureococcus</taxon>
    </lineage>
</organism>
<sequence>MGVRNLLPTLGGSTQTVHVSRYANQVVAIDANGWLHRGVHACATELGSGGTSDKHIKFCMRLVALLLHHKVKPFLVFDGGALPAKAAEEASRRDKREHAKAMANQKKREGLHEDARDWYAKAVDVTPLMAKELIDACVAQWGDSVDFLVAPYEADAQLAQLALAGDVAAVVSEDSDNLAYGVPRVLLKFQDDGNAEQIVLADLFAAGPGVNKLDLRGWTQDMFVTMCALAGCDYVEAVKGVGIKTAHHLVARYKDRKKVLRALRAAYDIPDDYEARVDRAALTFGHQMPFSGGKRSAPRSDAPARSAPALRAPPLAPGARRCAAAHALGPTGPATTLAPARHSPAPPRTVAPPPRVVEQPRAVEVPVVAAPVVPPPPVPASTATPQLASLWLLFAFAAGLLFAYLSGPK</sequence>
<dbReference type="PRINTS" id="PR00853">
    <property type="entry name" value="XPGRADSUPER"/>
</dbReference>
<evidence type="ECO:0000259" key="14">
    <source>
        <dbReference type="SMART" id="SM00484"/>
    </source>
</evidence>
<evidence type="ECO:0000256" key="7">
    <source>
        <dbReference type="ARBA" id="ARBA00022801"/>
    </source>
</evidence>
<dbReference type="InterPro" id="IPR044752">
    <property type="entry name" value="PIN-like_EXO1"/>
</dbReference>
<dbReference type="InterPro" id="IPR019974">
    <property type="entry name" value="XPG_CS"/>
</dbReference>
<keyword evidence="8" id="KW-0460">Magnesium</keyword>
<feature type="domain" description="XPG-I" evidence="14">
    <location>
        <begin position="141"/>
        <end position="210"/>
    </location>
</feature>
<keyword evidence="13" id="KW-0472">Membrane</keyword>
<feature type="region of interest" description="Disordered" evidence="12">
    <location>
        <begin position="289"/>
        <end position="313"/>
    </location>
</feature>
<keyword evidence="13" id="KW-1133">Transmembrane helix</keyword>
<dbReference type="InterPro" id="IPR006086">
    <property type="entry name" value="XPG-I_dom"/>
</dbReference>
<keyword evidence="13" id="KW-0812">Transmembrane</keyword>
<evidence type="ECO:0000256" key="12">
    <source>
        <dbReference type="SAM" id="MobiDB-lite"/>
    </source>
</evidence>
<evidence type="ECO:0000259" key="15">
    <source>
        <dbReference type="SMART" id="SM00485"/>
    </source>
</evidence>
<keyword evidence="6" id="KW-0227">DNA damage</keyword>
<dbReference type="Proteomes" id="UP001363151">
    <property type="component" value="Unassembled WGS sequence"/>
</dbReference>
<evidence type="ECO:0000256" key="9">
    <source>
        <dbReference type="ARBA" id="ARBA00023128"/>
    </source>
</evidence>
<dbReference type="PANTHER" id="PTHR11081:SF65">
    <property type="entry name" value="DNA DAMAGE-INDUCIBLE PROTEIN DIN7-RELATED"/>
    <property type="match status" value="1"/>
</dbReference>
<evidence type="ECO:0000313" key="17">
    <source>
        <dbReference type="Proteomes" id="UP001363151"/>
    </source>
</evidence>
<evidence type="ECO:0000256" key="6">
    <source>
        <dbReference type="ARBA" id="ARBA00022763"/>
    </source>
</evidence>
<evidence type="ECO:0000256" key="8">
    <source>
        <dbReference type="ARBA" id="ARBA00022842"/>
    </source>
</evidence>
<dbReference type="Pfam" id="PF00752">
    <property type="entry name" value="XPG_N"/>
    <property type="match status" value="1"/>
</dbReference>
<proteinExistence type="predicted"/>
<dbReference type="PROSITE" id="PS00841">
    <property type="entry name" value="XPG_1"/>
    <property type="match status" value="1"/>
</dbReference>
<keyword evidence="7" id="KW-0378">Hydrolase</keyword>
<feature type="compositionally biased region" description="Low complexity" evidence="12">
    <location>
        <begin position="299"/>
        <end position="313"/>
    </location>
</feature>
<keyword evidence="3" id="KW-0597">Phosphoprotein</keyword>
<dbReference type="EMBL" id="JBBJCI010000050">
    <property type="protein sequence ID" value="KAK7249569.1"/>
    <property type="molecule type" value="Genomic_DNA"/>
</dbReference>
<evidence type="ECO:0000256" key="10">
    <source>
        <dbReference type="ARBA" id="ARBA00023204"/>
    </source>
</evidence>
<name>A0ABR1G9C1_AURAN</name>
<dbReference type="InterPro" id="IPR036279">
    <property type="entry name" value="5-3_exonuclease_C_sf"/>
</dbReference>
<comment type="caution">
    <text evidence="16">The sequence shown here is derived from an EMBL/GenBank/DDBJ whole genome shotgun (WGS) entry which is preliminary data.</text>
</comment>
<dbReference type="InterPro" id="IPR008918">
    <property type="entry name" value="HhH2"/>
</dbReference>
<dbReference type="InterPro" id="IPR006084">
    <property type="entry name" value="XPG/Rad2"/>
</dbReference>
<dbReference type="Gene3D" id="1.10.150.20">
    <property type="entry name" value="5' to 3' exonuclease, C-terminal subdomain"/>
    <property type="match status" value="1"/>
</dbReference>
<keyword evidence="5" id="KW-0479">Metal-binding</keyword>
<reference evidence="16 17" key="1">
    <citation type="submission" date="2024-03" db="EMBL/GenBank/DDBJ databases">
        <title>Aureococcus anophagefferens CCMP1851 and Kratosvirus quantuckense: Draft genome of a second virus-susceptible host strain in the model system.</title>
        <authorList>
            <person name="Chase E."/>
            <person name="Truchon A.R."/>
            <person name="Schepens W."/>
            <person name="Wilhelm S.W."/>
        </authorList>
    </citation>
    <scope>NUCLEOTIDE SEQUENCE [LARGE SCALE GENOMIC DNA]</scope>
    <source>
        <strain evidence="16 17">CCMP1851</strain>
    </source>
</reference>
<feature type="compositionally biased region" description="Pro residues" evidence="12">
    <location>
        <begin position="344"/>
        <end position="354"/>
    </location>
</feature>
<evidence type="ECO:0000256" key="5">
    <source>
        <dbReference type="ARBA" id="ARBA00022723"/>
    </source>
</evidence>
<feature type="domain" description="XPG N-terminal" evidence="15">
    <location>
        <begin position="1"/>
        <end position="99"/>
    </location>
</feature>
<comment type="cofactor">
    <cofactor evidence="1">
        <name>Mg(2+)</name>
        <dbReference type="ChEBI" id="CHEBI:18420"/>
    </cofactor>
</comment>
<dbReference type="SUPFAM" id="SSF47807">
    <property type="entry name" value="5' to 3' exonuclease, C-terminal subdomain"/>
    <property type="match status" value="1"/>
</dbReference>
<feature type="region of interest" description="Disordered" evidence="12">
    <location>
        <begin position="328"/>
        <end position="354"/>
    </location>
</feature>
<dbReference type="Pfam" id="PF00867">
    <property type="entry name" value="XPG_I"/>
    <property type="match status" value="1"/>
</dbReference>
<dbReference type="PROSITE" id="PS00842">
    <property type="entry name" value="XPG_2"/>
    <property type="match status" value="1"/>
</dbReference>
<dbReference type="SUPFAM" id="SSF88723">
    <property type="entry name" value="PIN domain-like"/>
    <property type="match status" value="1"/>
</dbReference>
<gene>
    <name evidence="16" type="ORF">SO694_0031902</name>
</gene>
<dbReference type="InterPro" id="IPR029060">
    <property type="entry name" value="PIN-like_dom_sf"/>
</dbReference>
<evidence type="ECO:0000256" key="11">
    <source>
        <dbReference type="ARBA" id="ARBA00023242"/>
    </source>
</evidence>